<dbReference type="EMBL" id="CP133720">
    <property type="protein sequence ID" value="WMW79034.1"/>
    <property type="molecule type" value="Genomic_DNA"/>
</dbReference>
<dbReference type="RefSeq" id="WP_309480535.1">
    <property type="nucleotide sequence ID" value="NZ_CP133720.1"/>
</dbReference>
<feature type="transmembrane region" description="Helical" evidence="2">
    <location>
        <begin position="36"/>
        <end position="56"/>
    </location>
</feature>
<dbReference type="Pfam" id="PF09842">
    <property type="entry name" value="DUF2069"/>
    <property type="match status" value="1"/>
</dbReference>
<evidence type="ECO:0000256" key="1">
    <source>
        <dbReference type="SAM" id="MobiDB-lite"/>
    </source>
</evidence>
<feature type="compositionally biased region" description="Polar residues" evidence="1">
    <location>
        <begin position="132"/>
        <end position="144"/>
    </location>
</feature>
<feature type="region of interest" description="Disordered" evidence="1">
    <location>
        <begin position="128"/>
        <end position="152"/>
    </location>
</feature>
<evidence type="ECO:0000313" key="3">
    <source>
        <dbReference type="EMBL" id="WMW79034.1"/>
    </source>
</evidence>
<sequence length="152" mass="16915">MTEMGSKKLHIGAAVSLLCLIALAIAWECFISPYKPGNYFFAIKVVPLLFAIRGVLTARVYTLQWSSMLVLLYFMEGVVRASGDADPASRLMAALEIVLSISFYLCAIFYVRPFKRLAKKLEKEKKAEELNGTHNTLDINQTSAPHDPSEKA</sequence>
<feature type="transmembrane region" description="Helical" evidence="2">
    <location>
        <begin position="91"/>
        <end position="111"/>
    </location>
</feature>
<proteinExistence type="predicted"/>
<keyword evidence="2" id="KW-1133">Transmembrane helix</keyword>
<keyword evidence="2" id="KW-0472">Membrane</keyword>
<evidence type="ECO:0000256" key="2">
    <source>
        <dbReference type="SAM" id="Phobius"/>
    </source>
</evidence>
<dbReference type="Proteomes" id="UP001181355">
    <property type="component" value="Chromosome"/>
</dbReference>
<evidence type="ECO:0000313" key="4">
    <source>
        <dbReference type="Proteomes" id="UP001181355"/>
    </source>
</evidence>
<accession>A0ABY9RCZ6</accession>
<keyword evidence="4" id="KW-1185">Reference proteome</keyword>
<name>A0ABY9RCZ6_9BURK</name>
<gene>
    <name evidence="3" type="ORF">RF679_10205</name>
</gene>
<dbReference type="InterPro" id="IPR018643">
    <property type="entry name" value="DUF2069_membrane"/>
</dbReference>
<organism evidence="3 4">
    <name type="scientific">Undibacterium cyanobacteriorum</name>
    <dbReference type="NCBI Taxonomy" id="3073561"/>
    <lineage>
        <taxon>Bacteria</taxon>
        <taxon>Pseudomonadati</taxon>
        <taxon>Pseudomonadota</taxon>
        <taxon>Betaproteobacteria</taxon>
        <taxon>Burkholderiales</taxon>
        <taxon>Oxalobacteraceae</taxon>
        <taxon>Undibacterium</taxon>
    </lineage>
</organism>
<keyword evidence="2" id="KW-0812">Transmembrane</keyword>
<reference evidence="3" key="1">
    <citation type="submission" date="2023-09" db="EMBL/GenBank/DDBJ databases">
        <title>Undibacterium sp. 20NA77.5 isolated from freshwater.</title>
        <authorList>
            <person name="Le V."/>
            <person name="Ko S.-R."/>
            <person name="Ahn C.-Y."/>
            <person name="Oh H.-M."/>
        </authorList>
    </citation>
    <scope>NUCLEOTIDE SEQUENCE</scope>
    <source>
        <strain evidence="3">20NA77.5</strain>
    </source>
</reference>
<protein>
    <submittedName>
        <fullName evidence="3">DUF2069 domain-containing protein</fullName>
    </submittedName>
</protein>